<dbReference type="Proteomes" id="UP000178682">
    <property type="component" value="Unassembled WGS sequence"/>
</dbReference>
<comment type="caution">
    <text evidence="1">The sequence shown here is derived from an EMBL/GenBank/DDBJ whole genome shotgun (WGS) entry which is preliminary data.</text>
</comment>
<accession>A0A1F5RW59</accession>
<dbReference type="EMBL" id="MFFX01000043">
    <property type="protein sequence ID" value="OGF18667.1"/>
    <property type="molecule type" value="Genomic_DNA"/>
</dbReference>
<organism evidence="1 2">
    <name type="scientific">Candidatus Falkowbacteria bacterium RIFCSPLOWO2_12_FULL_45_10</name>
    <dbReference type="NCBI Taxonomy" id="1797990"/>
    <lineage>
        <taxon>Bacteria</taxon>
        <taxon>Candidatus Falkowiibacteriota</taxon>
    </lineage>
</organism>
<protein>
    <submittedName>
        <fullName evidence="1">Uncharacterized protein</fullName>
    </submittedName>
</protein>
<name>A0A1F5RW59_9BACT</name>
<evidence type="ECO:0000313" key="1">
    <source>
        <dbReference type="EMBL" id="OGF18667.1"/>
    </source>
</evidence>
<dbReference type="AlphaFoldDB" id="A0A1F5RW59"/>
<sequence length="324" mass="35055">MKTTHIALTLRGNSVENGIAVSDGQVPFSPGSGMTRHNTGLLASTPAPDGSLDKIHVAVVEEGVVLVSCEETPQKELVLVKQYSNGSGGKRWPSFHVEFGSEIRKLSEASTSGGSGGETWVLVSAPIGWAENIASQFVNERDYGGQTISYKPGNTTGKKESDLPQELLIAFRGDEEMTRKFMDKVATLPSDRLDDHIVQSCGRARVKAHLEEISGDPDFFMGADPNRVAFYVATVHFSKVSLGKTQLVRSVVLSGTRSAKPVSANLSSRTTCPLRNSSMTKIPKGAFSFCKSAKEFAAPPKAGRQSSKFFKLTFLENFTAKRYD</sequence>
<evidence type="ECO:0000313" key="2">
    <source>
        <dbReference type="Proteomes" id="UP000178682"/>
    </source>
</evidence>
<reference evidence="1 2" key="1">
    <citation type="journal article" date="2016" name="Nat. Commun.">
        <title>Thousands of microbial genomes shed light on interconnected biogeochemical processes in an aquifer system.</title>
        <authorList>
            <person name="Anantharaman K."/>
            <person name="Brown C.T."/>
            <person name="Hug L.A."/>
            <person name="Sharon I."/>
            <person name="Castelle C.J."/>
            <person name="Probst A.J."/>
            <person name="Thomas B.C."/>
            <person name="Singh A."/>
            <person name="Wilkins M.J."/>
            <person name="Karaoz U."/>
            <person name="Brodie E.L."/>
            <person name="Williams K.H."/>
            <person name="Hubbard S.S."/>
            <person name="Banfield J.F."/>
        </authorList>
    </citation>
    <scope>NUCLEOTIDE SEQUENCE [LARGE SCALE GENOMIC DNA]</scope>
</reference>
<proteinExistence type="predicted"/>
<gene>
    <name evidence="1" type="ORF">A3G56_00265</name>
</gene>